<protein>
    <recommendedName>
        <fullName evidence="2">glycerophosphodiester phosphodiesterase</fullName>
        <ecNumber evidence="2">3.1.4.46</ecNumber>
    </recommendedName>
</protein>
<dbReference type="PROSITE" id="PS51704">
    <property type="entry name" value="GP_PDE"/>
    <property type="match status" value="1"/>
</dbReference>
<dbReference type="RefSeq" id="WP_307199879.1">
    <property type="nucleotide sequence ID" value="NZ_JAUTAN010000001.1"/>
</dbReference>
<gene>
    <name evidence="10" type="ORF">QE405_001774</name>
</gene>
<sequence length="407" mass="43089">MTSRTPSSPRALTVALTSAVATCLGAGLLAPAAATASPASPAAPVVTGDRGPGPGHGHGHGHHAQPEVIAHRGASGYRPEHTLAAYELAVAQGADLIEPDVVATKDGVLVARHENEISGTTDVADHPELADRRTTKVIDGRAVTGWFTEDLTLAELRTLRAVERLPQVRPGNTAYDGLHPVPTLEEVLDLAAELSEETGREIGVAPETKHPTYFDSIGLSLEEPLVELLDARGLDDERDPVVVQSFEVGNLRELDELTDVRLVQLVDAAGAPYDLVAAGSDVTYDDLLTRSGLRAVARYADQLAPHKDRVLPRDPATGATGRPSGVVRDAHRAGLEVVVWTLRAENQFMATNFRVGTDPAAHGDLAAEATAFLDAGVDVLFADHPDVVVAARDAWVDERRPGRGHGR</sequence>
<proteinExistence type="inferred from homology"/>
<feature type="chain" id="PRO_5042537358" description="glycerophosphodiester phosphodiesterase" evidence="8">
    <location>
        <begin position="37"/>
        <end position="407"/>
    </location>
</feature>
<dbReference type="InterPro" id="IPR017946">
    <property type="entry name" value="PLC-like_Pdiesterase_TIM-brl"/>
</dbReference>
<comment type="caution">
    <text evidence="10">The sequence shown here is derived from an EMBL/GenBank/DDBJ whole genome shotgun (WGS) entry which is preliminary data.</text>
</comment>
<evidence type="ECO:0000256" key="6">
    <source>
        <dbReference type="ARBA" id="ARBA00047512"/>
    </source>
</evidence>
<dbReference type="GO" id="GO:0008889">
    <property type="term" value="F:glycerophosphodiester phosphodiesterase activity"/>
    <property type="evidence" value="ECO:0007669"/>
    <property type="project" value="UniProtKB-EC"/>
</dbReference>
<keyword evidence="3 8" id="KW-0732">Signal</keyword>
<dbReference type="SUPFAM" id="SSF51695">
    <property type="entry name" value="PLC-like phosphodiesterases"/>
    <property type="match status" value="1"/>
</dbReference>
<dbReference type="GO" id="GO:0042597">
    <property type="term" value="C:periplasmic space"/>
    <property type="evidence" value="ECO:0007669"/>
    <property type="project" value="TreeGrafter"/>
</dbReference>
<dbReference type="AlphaFoldDB" id="A0AAJ1U220"/>
<evidence type="ECO:0000256" key="5">
    <source>
        <dbReference type="ARBA" id="ARBA00022801"/>
    </source>
</evidence>
<evidence type="ECO:0000313" key="10">
    <source>
        <dbReference type="EMBL" id="MDQ1104490.1"/>
    </source>
</evidence>
<feature type="compositionally biased region" description="Low complexity" evidence="7">
    <location>
        <begin position="38"/>
        <end position="47"/>
    </location>
</feature>
<evidence type="ECO:0000259" key="9">
    <source>
        <dbReference type="PROSITE" id="PS51704"/>
    </source>
</evidence>
<evidence type="ECO:0000313" key="11">
    <source>
        <dbReference type="Proteomes" id="UP001239215"/>
    </source>
</evidence>
<accession>A0AAJ1U220</accession>
<dbReference type="PANTHER" id="PTHR43620:SF7">
    <property type="entry name" value="GLYCEROPHOSPHODIESTER PHOSPHODIESTERASE GDPD5-RELATED"/>
    <property type="match status" value="1"/>
</dbReference>
<dbReference type="Pfam" id="PF03009">
    <property type="entry name" value="GDPD"/>
    <property type="match status" value="1"/>
</dbReference>
<dbReference type="GO" id="GO:0006071">
    <property type="term" value="P:glycerol metabolic process"/>
    <property type="evidence" value="ECO:0007669"/>
    <property type="project" value="UniProtKB-KW"/>
</dbReference>
<evidence type="ECO:0000256" key="2">
    <source>
        <dbReference type="ARBA" id="ARBA00012247"/>
    </source>
</evidence>
<feature type="region of interest" description="Disordered" evidence="7">
    <location>
        <begin position="38"/>
        <end position="64"/>
    </location>
</feature>
<evidence type="ECO:0000256" key="7">
    <source>
        <dbReference type="SAM" id="MobiDB-lite"/>
    </source>
</evidence>
<dbReference type="PANTHER" id="PTHR43620">
    <property type="entry name" value="GLYCEROPHOSPHORYL DIESTER PHOSPHODIESTERASE"/>
    <property type="match status" value="1"/>
</dbReference>
<dbReference type="EMBL" id="JAUTAN010000001">
    <property type="protein sequence ID" value="MDQ1104490.1"/>
    <property type="molecule type" value="Genomic_DNA"/>
</dbReference>
<keyword evidence="5 10" id="KW-0378">Hydrolase</keyword>
<evidence type="ECO:0000256" key="1">
    <source>
        <dbReference type="ARBA" id="ARBA00007277"/>
    </source>
</evidence>
<evidence type="ECO:0000256" key="4">
    <source>
        <dbReference type="ARBA" id="ARBA00022798"/>
    </source>
</evidence>
<dbReference type="CDD" id="cd08602">
    <property type="entry name" value="GDPD_ScGlpQ1_like"/>
    <property type="match status" value="1"/>
</dbReference>
<name>A0AAJ1U220_9ACTN</name>
<reference evidence="10" key="1">
    <citation type="submission" date="2023-07" db="EMBL/GenBank/DDBJ databases">
        <title>Functional and genomic diversity of the sorghum phyllosphere microbiome.</title>
        <authorList>
            <person name="Shade A."/>
        </authorList>
    </citation>
    <scope>NUCLEOTIDE SEQUENCE</scope>
    <source>
        <strain evidence="10">SORGH_AS_1067</strain>
    </source>
</reference>
<keyword evidence="4" id="KW-0319">Glycerol metabolism</keyword>
<comment type="similarity">
    <text evidence="1">Belongs to the glycerophosphoryl diester phosphodiesterase family.</text>
</comment>
<dbReference type="InterPro" id="IPR030395">
    <property type="entry name" value="GP_PDE_dom"/>
</dbReference>
<evidence type="ECO:0000256" key="8">
    <source>
        <dbReference type="SAM" id="SignalP"/>
    </source>
</evidence>
<feature type="signal peptide" evidence="8">
    <location>
        <begin position="1"/>
        <end position="36"/>
    </location>
</feature>
<feature type="domain" description="GP-PDE" evidence="9">
    <location>
        <begin position="66"/>
        <end position="392"/>
    </location>
</feature>
<dbReference type="Gene3D" id="3.20.20.190">
    <property type="entry name" value="Phosphatidylinositol (PI) phosphodiesterase"/>
    <property type="match status" value="1"/>
</dbReference>
<dbReference type="GO" id="GO:0006629">
    <property type="term" value="P:lipid metabolic process"/>
    <property type="evidence" value="ECO:0007669"/>
    <property type="project" value="InterPro"/>
</dbReference>
<evidence type="ECO:0000256" key="3">
    <source>
        <dbReference type="ARBA" id="ARBA00022729"/>
    </source>
</evidence>
<organism evidence="10 11">
    <name type="scientific">Nocardioides zeae</name>
    <dbReference type="NCBI Taxonomy" id="1457234"/>
    <lineage>
        <taxon>Bacteria</taxon>
        <taxon>Bacillati</taxon>
        <taxon>Actinomycetota</taxon>
        <taxon>Actinomycetes</taxon>
        <taxon>Propionibacteriales</taxon>
        <taxon>Nocardioidaceae</taxon>
        <taxon>Nocardioides</taxon>
    </lineage>
</organism>
<dbReference type="EC" id="3.1.4.46" evidence="2"/>
<comment type="catalytic activity">
    <reaction evidence="6">
        <text>a sn-glycero-3-phosphodiester + H2O = an alcohol + sn-glycerol 3-phosphate + H(+)</text>
        <dbReference type="Rhea" id="RHEA:12969"/>
        <dbReference type="ChEBI" id="CHEBI:15377"/>
        <dbReference type="ChEBI" id="CHEBI:15378"/>
        <dbReference type="ChEBI" id="CHEBI:30879"/>
        <dbReference type="ChEBI" id="CHEBI:57597"/>
        <dbReference type="ChEBI" id="CHEBI:83408"/>
        <dbReference type="EC" id="3.1.4.46"/>
    </reaction>
</comment>
<dbReference type="Proteomes" id="UP001239215">
    <property type="component" value="Unassembled WGS sequence"/>
</dbReference>